<dbReference type="PANTHER" id="PTHR42698:SF1">
    <property type="entry name" value="GTPASE ERA, MITOCHONDRIAL"/>
    <property type="match status" value="1"/>
</dbReference>
<dbReference type="Proteomes" id="UP000007962">
    <property type="component" value="Chromosome"/>
</dbReference>
<dbReference type="CDD" id="cd00882">
    <property type="entry name" value="Ras_like_GTPase"/>
    <property type="match status" value="1"/>
</dbReference>
<dbReference type="GO" id="GO:0019843">
    <property type="term" value="F:rRNA binding"/>
    <property type="evidence" value="ECO:0007669"/>
    <property type="project" value="TreeGrafter"/>
</dbReference>
<dbReference type="EMBL" id="CP001618">
    <property type="protein sequence ID" value="ACQ80890.1"/>
    <property type="molecule type" value="Genomic_DNA"/>
</dbReference>
<dbReference type="STRING" id="471853.Bcav_2645"/>
<dbReference type="eggNOG" id="COG0699">
    <property type="taxonomic scope" value="Bacteria"/>
</dbReference>
<dbReference type="GO" id="GO:0005829">
    <property type="term" value="C:cytosol"/>
    <property type="evidence" value="ECO:0007669"/>
    <property type="project" value="TreeGrafter"/>
</dbReference>
<dbReference type="KEGG" id="bcv:Bcav_2645"/>
<accession>C5BXK7</accession>
<protein>
    <submittedName>
        <fullName evidence="1">Putative transcriptional regulator, TetR family</fullName>
    </submittedName>
</protein>
<name>C5BXK7_BEUC1</name>
<proteinExistence type="predicted"/>
<evidence type="ECO:0000313" key="2">
    <source>
        <dbReference type="Proteomes" id="UP000007962"/>
    </source>
</evidence>
<dbReference type="Gene3D" id="3.40.50.300">
    <property type="entry name" value="P-loop containing nucleotide triphosphate hydrolases"/>
    <property type="match status" value="1"/>
</dbReference>
<reference evidence="1 2" key="1">
    <citation type="journal article" date="2009" name="Stand. Genomic Sci.">
        <title>Complete genome sequence of Beutenbergia cavernae type strain (HKI 0122).</title>
        <authorList>
            <person name="Land M."/>
            <person name="Pukall R."/>
            <person name="Abt B."/>
            <person name="Goker M."/>
            <person name="Rohde M."/>
            <person name="Glavina Del Rio T."/>
            <person name="Tice H."/>
            <person name="Copeland A."/>
            <person name="Cheng J.F."/>
            <person name="Lucas S."/>
            <person name="Chen F."/>
            <person name="Nolan M."/>
            <person name="Bruce D."/>
            <person name="Goodwin L."/>
            <person name="Pitluck S."/>
            <person name="Ivanova N."/>
            <person name="Mavromatis K."/>
            <person name="Ovchinnikova G."/>
            <person name="Pati A."/>
            <person name="Chen A."/>
            <person name="Palaniappan K."/>
            <person name="Hauser L."/>
            <person name="Chang Y.J."/>
            <person name="Jefferies C.C."/>
            <person name="Saunders E."/>
            <person name="Brettin T."/>
            <person name="Detter J.C."/>
            <person name="Han C."/>
            <person name="Chain P."/>
            <person name="Bristow J."/>
            <person name="Eisen J.A."/>
            <person name="Markowitz V."/>
            <person name="Hugenholtz P."/>
            <person name="Kyrpides N.C."/>
            <person name="Klenk H.P."/>
            <person name="Lapidus A."/>
        </authorList>
    </citation>
    <scope>NUCLEOTIDE SEQUENCE [LARGE SCALE GENOMIC DNA]</scope>
    <source>
        <strain evidence="2">ATCC BAA-8 / DSM 12333 / NBRC 16432</strain>
    </source>
</reference>
<organism evidence="1 2">
    <name type="scientific">Beutenbergia cavernae (strain ATCC BAA-8 / DSM 12333 / CCUG 43141 / JCM 11478 / NBRC 16432 / NCIMB 13614 / HKI 0122)</name>
    <dbReference type="NCBI Taxonomy" id="471853"/>
    <lineage>
        <taxon>Bacteria</taxon>
        <taxon>Bacillati</taxon>
        <taxon>Actinomycetota</taxon>
        <taxon>Actinomycetes</taxon>
        <taxon>Micrococcales</taxon>
        <taxon>Beutenbergiaceae</taxon>
        <taxon>Beutenbergia</taxon>
    </lineage>
</organism>
<dbReference type="GO" id="GO:0005525">
    <property type="term" value="F:GTP binding"/>
    <property type="evidence" value="ECO:0007669"/>
    <property type="project" value="InterPro"/>
</dbReference>
<dbReference type="PANTHER" id="PTHR42698">
    <property type="entry name" value="GTPASE ERA"/>
    <property type="match status" value="1"/>
</dbReference>
<keyword evidence="2" id="KW-1185">Reference proteome</keyword>
<dbReference type="AlphaFoldDB" id="C5BXK7"/>
<dbReference type="InterPro" id="IPR005662">
    <property type="entry name" value="GTPase_Era-like"/>
</dbReference>
<evidence type="ECO:0000313" key="1">
    <source>
        <dbReference type="EMBL" id="ACQ80890.1"/>
    </source>
</evidence>
<sequence>MLDVVVDLERNLADTPLPLELEGAAQARLLRDRVRAQITSHLLPRLRQLAMPAIVVVGGSTGAGKSTLVNTVAGEVVSEAGVLRPTTKQPVLVVHPDDRELVADHPVVEHTALVTAAGIPQGVALLDAPDLDSVHTENRHLGLELVETADLWLFVTTAARYGDALPWGILRTADERGVSLAVVLNRVSADVLVEVRADLLHRLDEAGFGSVPMFVVPDAGPHSGPLEPRYVEDVVGWLELLAGRATGRGVIARTLRGVWAPLRAEIATLTAAVEAQLDAVDALAAAARAAAAEPADALAEQVTSGGVAEGAPVTHWLAVASSGAPLAPLVDLPRGRLAARRLRRTTPERTTALRGVAADARQAFIDLVGAAALDVELRIREAWDDPALGGRELAARLTRSDAVERRGARIVAAWDGWVGEVRAVVEKPELPHSAAELDGALLDDEGRVLLVALAAVGIEGAARAARAIWPDAADVRINRAATLLVDRARTVIAAEGETFGSLAVAEIPPDAASALRLRASELRAHA</sequence>
<gene>
    <name evidence="1" type="ordered locus">Bcav_2645</name>
</gene>
<dbReference type="InterPro" id="IPR027417">
    <property type="entry name" value="P-loop_NTPase"/>
</dbReference>
<dbReference type="SUPFAM" id="SSF52540">
    <property type="entry name" value="P-loop containing nucleoside triphosphate hydrolases"/>
    <property type="match status" value="1"/>
</dbReference>
<dbReference type="HOGENOM" id="CLU_019886_1_0_11"/>
<dbReference type="GO" id="GO:0000028">
    <property type="term" value="P:ribosomal small subunit assembly"/>
    <property type="evidence" value="ECO:0007669"/>
    <property type="project" value="TreeGrafter"/>
</dbReference>
<dbReference type="GO" id="GO:0043024">
    <property type="term" value="F:ribosomal small subunit binding"/>
    <property type="evidence" value="ECO:0007669"/>
    <property type="project" value="TreeGrafter"/>
</dbReference>